<dbReference type="CDD" id="cd16448">
    <property type="entry name" value="RING-H2"/>
    <property type="match status" value="1"/>
</dbReference>
<protein>
    <submittedName>
        <fullName evidence="4">12334_t:CDS:1</fullName>
    </submittedName>
</protein>
<feature type="non-terminal residue" evidence="4">
    <location>
        <position position="551"/>
    </location>
</feature>
<dbReference type="Gene3D" id="3.30.40.10">
    <property type="entry name" value="Zinc/RING finger domain, C3HC4 (zinc finger)"/>
    <property type="match status" value="1"/>
</dbReference>
<dbReference type="AlphaFoldDB" id="A0A9N9ETX3"/>
<dbReference type="InterPro" id="IPR001841">
    <property type="entry name" value="Znf_RING"/>
</dbReference>
<dbReference type="GO" id="GO:0008270">
    <property type="term" value="F:zinc ion binding"/>
    <property type="evidence" value="ECO:0007669"/>
    <property type="project" value="UniProtKB-KW"/>
</dbReference>
<name>A0A9N9ETX3_9GLOM</name>
<evidence type="ECO:0000256" key="1">
    <source>
        <dbReference type="PROSITE-ProRule" id="PRU00175"/>
    </source>
</evidence>
<gene>
    <name evidence="4" type="ORF">ALEPTO_LOCUS11005</name>
</gene>
<proteinExistence type="predicted"/>
<dbReference type="InterPro" id="IPR013083">
    <property type="entry name" value="Znf_RING/FYVE/PHD"/>
</dbReference>
<keyword evidence="5" id="KW-1185">Reference proteome</keyword>
<keyword evidence="1" id="KW-0862">Zinc</keyword>
<feature type="compositionally biased region" description="Polar residues" evidence="2">
    <location>
        <begin position="381"/>
        <end position="391"/>
    </location>
</feature>
<evidence type="ECO:0000313" key="4">
    <source>
        <dbReference type="EMBL" id="CAG8685762.1"/>
    </source>
</evidence>
<dbReference type="OrthoDB" id="2372965at2759"/>
<dbReference type="PROSITE" id="PS50089">
    <property type="entry name" value="ZF_RING_2"/>
    <property type="match status" value="1"/>
</dbReference>
<dbReference type="EMBL" id="CAJVPS010015134">
    <property type="protein sequence ID" value="CAG8685762.1"/>
    <property type="molecule type" value="Genomic_DNA"/>
</dbReference>
<feature type="domain" description="RING-type" evidence="3">
    <location>
        <begin position="426"/>
        <end position="471"/>
    </location>
</feature>
<keyword evidence="1" id="KW-0863">Zinc-finger</keyword>
<evidence type="ECO:0000313" key="5">
    <source>
        <dbReference type="Proteomes" id="UP000789508"/>
    </source>
</evidence>
<reference evidence="4" key="1">
    <citation type="submission" date="2021-06" db="EMBL/GenBank/DDBJ databases">
        <authorList>
            <person name="Kallberg Y."/>
            <person name="Tangrot J."/>
            <person name="Rosling A."/>
        </authorList>
    </citation>
    <scope>NUCLEOTIDE SEQUENCE</scope>
    <source>
        <strain evidence="4">FL130A</strain>
    </source>
</reference>
<feature type="region of interest" description="Disordered" evidence="2">
    <location>
        <begin position="361"/>
        <end position="391"/>
    </location>
</feature>
<dbReference type="SMART" id="SM00184">
    <property type="entry name" value="RING"/>
    <property type="match status" value="1"/>
</dbReference>
<sequence>MTLTIDMATKTATPKTQKPKVNNFVLVLEQFLEKHNLTADSTPKQLSEHAPKLDALLPDWMARRCVKVALARGTGNRRSFSGEQVEALLPDKRKRKLTIEERAKYCAKIGDVMDIFAHHLDLGPKNDYENEIVASGSHQSQFRVKLAEAGVSPKIINTYAKDPKLIQESNKIQKKQTMKRMANPDRIPTHFSLANVNKRIQNMDVSKIPTREDLVDIIVMLSMRPAEVRSLRINHYELDHSNIPAWYKDGYSWYCTDAIKAKKLSDPVFTGKGTRNAWPFNEFLKQEPYRTIPKKLRDYGSKHASRIHGGKKPTPQHLKLLSRIAMRQESDRFDAGDNYAIGDTESEDDMFIRDTINWVDRSSPPSSPVLEPEKDKVPAPTQEQNNASATQDKISVTNFKNLAFNILKYFDDPIVKNEKFPELDKCVLCNKEIFSSPIKSFTTLACGHVFHRICIDKEILLTKENVCPVKNCKKSIEILDQFSRRDSESSTASIVRRMEKYNIRSPQEIHSGISLEGGSTDVRSVTNAITIHTYIVRPAKKWQMEYISDVN</sequence>
<evidence type="ECO:0000256" key="2">
    <source>
        <dbReference type="SAM" id="MobiDB-lite"/>
    </source>
</evidence>
<evidence type="ECO:0000259" key="3">
    <source>
        <dbReference type="PROSITE" id="PS50089"/>
    </source>
</evidence>
<accession>A0A9N9ETX3</accession>
<dbReference type="Proteomes" id="UP000789508">
    <property type="component" value="Unassembled WGS sequence"/>
</dbReference>
<dbReference type="SUPFAM" id="SSF57850">
    <property type="entry name" value="RING/U-box"/>
    <property type="match status" value="1"/>
</dbReference>
<comment type="caution">
    <text evidence="4">The sequence shown here is derived from an EMBL/GenBank/DDBJ whole genome shotgun (WGS) entry which is preliminary data.</text>
</comment>
<keyword evidence="1" id="KW-0479">Metal-binding</keyword>
<organism evidence="4 5">
    <name type="scientific">Ambispora leptoticha</name>
    <dbReference type="NCBI Taxonomy" id="144679"/>
    <lineage>
        <taxon>Eukaryota</taxon>
        <taxon>Fungi</taxon>
        <taxon>Fungi incertae sedis</taxon>
        <taxon>Mucoromycota</taxon>
        <taxon>Glomeromycotina</taxon>
        <taxon>Glomeromycetes</taxon>
        <taxon>Archaeosporales</taxon>
        <taxon>Ambisporaceae</taxon>
        <taxon>Ambispora</taxon>
    </lineage>
</organism>